<evidence type="ECO:0000259" key="8">
    <source>
        <dbReference type="PROSITE" id="PS50923"/>
    </source>
</evidence>
<dbReference type="InterPro" id="IPR016186">
    <property type="entry name" value="C-type_lectin-like/link_sf"/>
</dbReference>
<keyword evidence="1 6" id="KW-0768">Sushi</keyword>
<evidence type="ECO:0000256" key="2">
    <source>
        <dbReference type="ARBA" id="ARBA00022729"/>
    </source>
</evidence>
<keyword evidence="10" id="KW-1185">Reference proteome</keyword>
<evidence type="ECO:0000256" key="3">
    <source>
        <dbReference type="ARBA" id="ARBA00022737"/>
    </source>
</evidence>
<reference evidence="11" key="1">
    <citation type="submission" date="2016-06" db="UniProtKB">
        <authorList>
            <consortium name="WormBaseParasite"/>
        </authorList>
    </citation>
    <scope>IDENTIFICATION</scope>
</reference>
<dbReference type="CDD" id="cd00033">
    <property type="entry name" value="CCP"/>
    <property type="match status" value="3"/>
</dbReference>
<evidence type="ECO:0000313" key="9">
    <source>
        <dbReference type="EMBL" id="VDO92474.1"/>
    </source>
</evidence>
<dbReference type="EMBL" id="UZAM01006650">
    <property type="protein sequence ID" value="VDO92474.1"/>
    <property type="molecule type" value="Genomic_DNA"/>
</dbReference>
<evidence type="ECO:0000256" key="5">
    <source>
        <dbReference type="ARBA" id="ARBA00023180"/>
    </source>
</evidence>
<keyword evidence="2" id="KW-0732">Signal</keyword>
<dbReference type="AlphaFoldDB" id="A0A183IB91"/>
<accession>A0A183IB91</accession>
<evidence type="ECO:0000313" key="10">
    <source>
        <dbReference type="Proteomes" id="UP000270296"/>
    </source>
</evidence>
<feature type="domain" description="Sushi" evidence="8">
    <location>
        <begin position="202"/>
        <end position="236"/>
    </location>
</feature>
<dbReference type="Pfam" id="PF00059">
    <property type="entry name" value="Lectin_C"/>
    <property type="match status" value="1"/>
</dbReference>
<feature type="domain" description="Sushi" evidence="8">
    <location>
        <begin position="237"/>
        <end position="297"/>
    </location>
</feature>
<dbReference type="Proteomes" id="UP000270296">
    <property type="component" value="Unassembled WGS sequence"/>
</dbReference>
<dbReference type="SMART" id="SM00032">
    <property type="entry name" value="CCP"/>
    <property type="match status" value="3"/>
</dbReference>
<evidence type="ECO:0000256" key="6">
    <source>
        <dbReference type="PROSITE-ProRule" id="PRU00302"/>
    </source>
</evidence>
<dbReference type="SUPFAM" id="SSF57535">
    <property type="entry name" value="Complement control module/SCR domain"/>
    <property type="match status" value="3"/>
</dbReference>
<dbReference type="WBParaSite" id="SBAD_0000090801-mRNA-1">
    <property type="protein sequence ID" value="SBAD_0000090801-mRNA-1"/>
    <property type="gene ID" value="SBAD_0000090801"/>
</dbReference>
<evidence type="ECO:0000259" key="7">
    <source>
        <dbReference type="PROSITE" id="PS50041"/>
    </source>
</evidence>
<dbReference type="SUPFAM" id="SSF56436">
    <property type="entry name" value="C-type lectin-like"/>
    <property type="match status" value="1"/>
</dbReference>
<evidence type="ECO:0000256" key="4">
    <source>
        <dbReference type="ARBA" id="ARBA00023157"/>
    </source>
</evidence>
<keyword evidence="3" id="KW-0677">Repeat</keyword>
<evidence type="ECO:0000313" key="11">
    <source>
        <dbReference type="WBParaSite" id="SBAD_0000090801-mRNA-1"/>
    </source>
</evidence>
<protein>
    <submittedName>
        <fullName evidence="11">Sushi, von Willebrand factor type A, EGF and pentraxin domain-containing protein 1</fullName>
    </submittedName>
</protein>
<dbReference type="InterPro" id="IPR016187">
    <property type="entry name" value="CTDL_fold"/>
</dbReference>
<dbReference type="InterPro" id="IPR000436">
    <property type="entry name" value="Sushi_SCR_CCP_dom"/>
</dbReference>
<dbReference type="Gene3D" id="3.10.100.10">
    <property type="entry name" value="Mannose-Binding Protein A, subunit A"/>
    <property type="match status" value="1"/>
</dbReference>
<dbReference type="PROSITE" id="PS50923">
    <property type="entry name" value="SUSHI"/>
    <property type="match status" value="3"/>
</dbReference>
<dbReference type="OrthoDB" id="547680at2759"/>
<proteinExistence type="predicted"/>
<keyword evidence="5" id="KW-0325">Glycoprotein</keyword>
<feature type="disulfide bond" evidence="6">
    <location>
        <begin position="159"/>
        <end position="186"/>
    </location>
</feature>
<reference evidence="9 10" key="2">
    <citation type="submission" date="2018-11" db="EMBL/GenBank/DDBJ databases">
        <authorList>
            <consortium name="Pathogen Informatics"/>
        </authorList>
    </citation>
    <scope>NUCLEOTIDE SEQUENCE [LARGE SCALE GENOMIC DNA]</scope>
</reference>
<dbReference type="InterPro" id="IPR035976">
    <property type="entry name" value="Sushi/SCR/CCP_sf"/>
</dbReference>
<dbReference type="PANTHER" id="PTHR46393:SF7">
    <property type="entry name" value="COMPLEMENT C2"/>
    <property type="match status" value="1"/>
</dbReference>
<dbReference type="Pfam" id="PF00084">
    <property type="entry name" value="Sushi"/>
    <property type="match status" value="3"/>
</dbReference>
<dbReference type="InterPro" id="IPR001304">
    <property type="entry name" value="C-type_lectin-like"/>
</dbReference>
<gene>
    <name evidence="9" type="ORF">SBAD_LOCUS885</name>
</gene>
<keyword evidence="4 6" id="KW-1015">Disulfide bond</keyword>
<sequence length="319" mass="35956">MDTWSYFRGLCFFGSQTVLPWDSAGSQCLINQALLANQVDWPLQYFLTVYLNNKAPREAQNYWIGLSTDVNKDWKWTDGIGSYFWATQLLRNVNESASASAAMARLYNWRWIPSRQTAWFNWICQRRPLFCSSPAVPKNGGIMLSNQIYKIGSSAYYYCIYGFVIVGRSVRICLENGTWSDLPPTCERKYSVIAWRVKFNVTFEYKCSFGKAVQGNSTRVCMADGTWSGGVPTCADVECGVPPPIENGKFFLTSNSSAISNTAQYSCDKGYRLVGISVLNCGPNGLWSPAVAPLCYGSSTFQVYPSSNHNERQRCYQRL</sequence>
<dbReference type="PROSITE" id="PS50041">
    <property type="entry name" value="C_TYPE_LECTIN_2"/>
    <property type="match status" value="1"/>
</dbReference>
<evidence type="ECO:0000256" key="1">
    <source>
        <dbReference type="ARBA" id="ARBA00022659"/>
    </source>
</evidence>
<dbReference type="Gene3D" id="2.10.70.10">
    <property type="entry name" value="Complement Module, domain 1"/>
    <property type="match status" value="3"/>
</dbReference>
<comment type="caution">
    <text evidence="6">Lacks conserved residue(s) required for the propagation of feature annotation.</text>
</comment>
<dbReference type="PANTHER" id="PTHR46393">
    <property type="entry name" value="SUSHI DOMAIN-CONTAINING PROTEIN"/>
    <property type="match status" value="1"/>
</dbReference>
<feature type="disulfide bond" evidence="6">
    <location>
        <begin position="207"/>
        <end position="234"/>
    </location>
</feature>
<feature type="domain" description="C-type lectin" evidence="7">
    <location>
        <begin position="7"/>
        <end position="125"/>
    </location>
</feature>
<feature type="domain" description="Sushi" evidence="8">
    <location>
        <begin position="129"/>
        <end position="188"/>
    </location>
</feature>
<organism evidence="11">
    <name type="scientific">Soboliphyme baturini</name>
    <dbReference type="NCBI Taxonomy" id="241478"/>
    <lineage>
        <taxon>Eukaryota</taxon>
        <taxon>Metazoa</taxon>
        <taxon>Ecdysozoa</taxon>
        <taxon>Nematoda</taxon>
        <taxon>Enoplea</taxon>
        <taxon>Dorylaimia</taxon>
        <taxon>Dioctophymatida</taxon>
        <taxon>Dioctophymatoidea</taxon>
        <taxon>Soboliphymatidae</taxon>
        <taxon>Soboliphyme</taxon>
    </lineage>
</organism>
<name>A0A183IB91_9BILA</name>